<dbReference type="PANTHER" id="PTHR43245">
    <property type="entry name" value="BIFUNCTIONAL POLYMYXIN RESISTANCE PROTEIN ARNA"/>
    <property type="match status" value="1"/>
</dbReference>
<dbReference type="InterPro" id="IPR036291">
    <property type="entry name" value="NAD(P)-bd_dom_sf"/>
</dbReference>
<dbReference type="Pfam" id="PF01370">
    <property type="entry name" value="Epimerase"/>
    <property type="match status" value="1"/>
</dbReference>
<dbReference type="AlphaFoldDB" id="A0A6J7KU38"/>
<dbReference type="Gene3D" id="3.40.50.720">
    <property type="entry name" value="NAD(P)-binding Rossmann-like Domain"/>
    <property type="match status" value="1"/>
</dbReference>
<dbReference type="EMBL" id="CAFBNL010000070">
    <property type="protein sequence ID" value="CAB4957889.1"/>
    <property type="molecule type" value="Genomic_DNA"/>
</dbReference>
<protein>
    <submittedName>
        <fullName evidence="2">Unannotated protein</fullName>
    </submittedName>
</protein>
<proteinExistence type="predicted"/>
<sequence length="356" mass="38324">MVPRTRDRALTVSLVTGGSGYFGVLMVERLRKAGHSVRVLDLIDVDERDPSVEFFQGDIRDPEAVHAAVAGVDLIFHNVAQVPLAKDPELLSTVNIDGTRNLLAAALEQGVRKVVHTSSSAVFGIPASNPVMPNTSPTPVEAYGRAKTEAEGLCQAFIGQGLDVTIVRPRTILGHGRLGIFGILFDWIADGADVFVLGSGANTYQFVHADDLAEVCLLASQSPGPMIVNAGTDRFDTMRNTLEAVCAHSGTGSRVKSLPARPASLAMHAASALHLAPFAPYHWIMYSKSLWFDIEHAKKDLGWSPKYSNAEAMIDSYDWFLAHRADASTGPKSHHRSSARQGALRILKAGTRLIPG</sequence>
<name>A0A6J7KU38_9ZZZZ</name>
<feature type="domain" description="NAD-dependent epimerase/dehydratase" evidence="1">
    <location>
        <begin position="14"/>
        <end position="231"/>
    </location>
</feature>
<gene>
    <name evidence="2" type="ORF">UFOPK3789_01103</name>
</gene>
<evidence type="ECO:0000313" key="2">
    <source>
        <dbReference type="EMBL" id="CAB4957889.1"/>
    </source>
</evidence>
<accession>A0A6J7KU38</accession>
<reference evidence="2" key="1">
    <citation type="submission" date="2020-05" db="EMBL/GenBank/DDBJ databases">
        <authorList>
            <person name="Chiriac C."/>
            <person name="Salcher M."/>
            <person name="Ghai R."/>
            <person name="Kavagutti S V."/>
        </authorList>
    </citation>
    <scope>NUCLEOTIDE SEQUENCE</scope>
</reference>
<dbReference type="InterPro" id="IPR001509">
    <property type="entry name" value="Epimerase_deHydtase"/>
</dbReference>
<dbReference type="InterPro" id="IPR050177">
    <property type="entry name" value="Lipid_A_modif_metabolic_enz"/>
</dbReference>
<evidence type="ECO:0000259" key="1">
    <source>
        <dbReference type="Pfam" id="PF01370"/>
    </source>
</evidence>
<organism evidence="2">
    <name type="scientific">freshwater metagenome</name>
    <dbReference type="NCBI Taxonomy" id="449393"/>
    <lineage>
        <taxon>unclassified sequences</taxon>
        <taxon>metagenomes</taxon>
        <taxon>ecological metagenomes</taxon>
    </lineage>
</organism>
<dbReference type="SUPFAM" id="SSF51735">
    <property type="entry name" value="NAD(P)-binding Rossmann-fold domains"/>
    <property type="match status" value="1"/>
</dbReference>